<keyword evidence="1" id="KW-0969">Cilium</keyword>
<dbReference type="AlphaFoldDB" id="A0A0M0KBR7"/>
<accession>A0A0M0KBR7</accession>
<reference evidence="2" key="1">
    <citation type="journal article" date="2015" name="PLoS Genet.">
        <title>Genome Sequence and Transcriptome Analyses of Chrysochromulina tobin: Metabolic Tools for Enhanced Algal Fitness in the Prominent Order Prymnesiales (Haptophyceae).</title>
        <authorList>
            <person name="Hovde B.T."/>
            <person name="Deodato C.R."/>
            <person name="Hunsperger H.M."/>
            <person name="Ryken S.A."/>
            <person name="Yost W."/>
            <person name="Jha R.K."/>
            <person name="Patterson J."/>
            <person name="Monnat R.J. Jr."/>
            <person name="Barlow S.B."/>
            <person name="Starkenburg S.R."/>
            <person name="Cattolico R.A."/>
        </authorList>
    </citation>
    <scope>NUCLEOTIDE SEQUENCE</scope>
    <source>
        <strain evidence="2">CCMP291</strain>
    </source>
</reference>
<keyword evidence="2" id="KW-1185">Reference proteome</keyword>
<comment type="caution">
    <text evidence="1">The sequence shown here is derived from an EMBL/GenBank/DDBJ whole genome shotgun (WGS) entry which is preliminary data.</text>
</comment>
<name>A0A0M0KBR7_9EUKA</name>
<organism evidence="1 2">
    <name type="scientific">Chrysochromulina tobinii</name>
    <dbReference type="NCBI Taxonomy" id="1460289"/>
    <lineage>
        <taxon>Eukaryota</taxon>
        <taxon>Haptista</taxon>
        <taxon>Haptophyta</taxon>
        <taxon>Prymnesiophyceae</taxon>
        <taxon>Prymnesiales</taxon>
        <taxon>Chrysochromulinaceae</taxon>
        <taxon>Chrysochromulina</taxon>
    </lineage>
</organism>
<evidence type="ECO:0000313" key="2">
    <source>
        <dbReference type="Proteomes" id="UP000037460"/>
    </source>
</evidence>
<keyword evidence="1" id="KW-0282">Flagellum</keyword>
<proteinExistence type="predicted"/>
<gene>
    <name evidence="1" type="ORF">Ctob_013435</name>
</gene>
<sequence>MGVLLSPTRFAQRHFSETYALAGEQLGGPWRPLSRVEPEARDVDPEMPVAKRVWKLETSVWSERRRWADSGTFWDSEPSMRRALEADLTMARTGGGLDRLMCRHHLPTYEAAQKAGKGGAPAALVDSLIQQVFAALWTHHEMIYVTFDIYAAQGGGDFTHIQQNFYKQLLVDVEWIEKGAEELNAGVWDGLFVAINAVETVKAADDQYNHMKGLNRQEFVSFIVRAAIMRHIQFGTLSDVPEAIEQLLVHDLLPRVRALNPGLAPPDHFRDLACYTEDTHDVISQFTPALRIIYQSYACGANEGVGDKLHDRKLLGMDEWFELLEDLGWLDAQFGERLASLCFVFSRLRVCVEAELKGRIKMLQLSYEDWLEALVRVAASKALPTDAECENANVVDGGEFMIMLQTQGYSAFFSRVDLTLCSSFRLMMDEDAGPLWGGLARQPAHRALEHLLTWMVRQMSGPSRTSTLVARSELRLTFPDVTAFRKRNAFKHLEGL</sequence>
<dbReference type="Proteomes" id="UP000037460">
    <property type="component" value="Unassembled WGS sequence"/>
</dbReference>
<keyword evidence="1" id="KW-0966">Cell projection</keyword>
<evidence type="ECO:0000313" key="1">
    <source>
        <dbReference type="EMBL" id="KOO36007.1"/>
    </source>
</evidence>
<dbReference type="EMBL" id="JWZX01000669">
    <property type="protein sequence ID" value="KOO36007.1"/>
    <property type="molecule type" value="Genomic_DNA"/>
</dbReference>
<dbReference type="OrthoDB" id="120976at2759"/>
<protein>
    <submittedName>
        <fullName evidence="1">Flagellar associated protein</fullName>
    </submittedName>
</protein>